<dbReference type="Gene3D" id="3.40.50.2300">
    <property type="match status" value="1"/>
</dbReference>
<feature type="domain" description="EAL" evidence="6">
    <location>
        <begin position="494"/>
        <end position="748"/>
    </location>
</feature>
<dbReference type="InterPro" id="IPR013656">
    <property type="entry name" value="PAS_4"/>
</dbReference>
<evidence type="ECO:0000313" key="9">
    <source>
        <dbReference type="Proteomes" id="UP000031572"/>
    </source>
</evidence>
<dbReference type="FunFam" id="3.30.70.270:FF:000001">
    <property type="entry name" value="Diguanylate cyclase domain protein"/>
    <property type="match status" value="1"/>
</dbReference>
<dbReference type="RefSeq" id="WP_040039528.1">
    <property type="nucleotide sequence ID" value="NZ_JWJG01000028.1"/>
</dbReference>
<evidence type="ECO:0000256" key="2">
    <source>
        <dbReference type="PROSITE-ProRule" id="PRU00169"/>
    </source>
</evidence>
<dbReference type="PROSITE" id="PS50110">
    <property type="entry name" value="RESPONSE_REGULATORY"/>
    <property type="match status" value="1"/>
</dbReference>
<dbReference type="STRING" id="709839.TSA66_07135"/>
<dbReference type="InterPro" id="IPR029787">
    <property type="entry name" value="Nucleotide_cyclase"/>
</dbReference>
<feature type="domain" description="GGDEF" evidence="7">
    <location>
        <begin position="352"/>
        <end position="485"/>
    </location>
</feature>
<dbReference type="Pfam" id="PF00563">
    <property type="entry name" value="EAL"/>
    <property type="match status" value="1"/>
</dbReference>
<keyword evidence="2" id="KW-0597">Phosphoprotein</keyword>
<feature type="domain" description="Response regulatory" evidence="4">
    <location>
        <begin position="8"/>
        <end position="125"/>
    </location>
</feature>
<dbReference type="CDD" id="cd00130">
    <property type="entry name" value="PAS"/>
    <property type="match status" value="1"/>
</dbReference>
<dbReference type="SUPFAM" id="SSF52172">
    <property type="entry name" value="CheY-like"/>
    <property type="match status" value="1"/>
</dbReference>
<dbReference type="PANTHER" id="PTHR44757">
    <property type="entry name" value="DIGUANYLATE CYCLASE DGCP"/>
    <property type="match status" value="1"/>
</dbReference>
<dbReference type="SMART" id="SM00052">
    <property type="entry name" value="EAL"/>
    <property type="match status" value="1"/>
</dbReference>
<sequence>MVQTDEIRVLLVNDDPGSRFALHTILTDLDAAIETAASGEEALMLLLKKEFAVIILDVKMTGLDGFETARLIRQRPRTKYTPIIFLTSHRATDLDRATGYELGAVDYLFMPVAPEVLKSKVQVFIDLARTNQRRERSDADLETTNRQLQQQLEQVMRLNETLRAEIVACKQAGEYFPGGRKLMPVANGAAPVEEGAQGREIERLIAQHAGDFVSLLDAAGAWVYASPSYHAAFGKAIREGSYFDIVHADDREPLRDAFRQLVRDGTNARLHYRVLVPERGERHLESEASVIPDAAGKVAQVVMVSRDITDRKEMEAYILHQSFHDTLTGLPNRLLLEDRMRQATANLGRQHAPVAVLFIDLDRFKDINDTLGHASGDRLLQEVAERLGRCVREGDTVARLSGDEFVVLLAGLHDVQDAALVANKIVRTVAEPCLIGGRELRVSPSIGIAIFPDDGQNMEELLRNADTAMYHAKQEGRGRYSFFAARMNEAADQRLAVGSALQRAIQEGEFVLYYQPKISAVDGELRGFEALIRWPQPDGEWMSPGTFIPIAEETGRIEPIGKWALHEAARQIKQWIEAGATCCPIAVNVSARQFHQASLMRDIQTALQRTGIPPGLLEAELTESAVMADPAKTIQALHQIRDLGVSISVDDFGTGYSSLAYLKRFPLDKLKVDAAFVRDIATDPDDAAIVSAIITLAHSLNLTVIAEGVETADQMAFLIEHGCDEMQGHYFSKPVPSEEALEMLKRGRFNLH</sequence>
<dbReference type="SUPFAM" id="SSF55073">
    <property type="entry name" value="Nucleotide cyclase"/>
    <property type="match status" value="1"/>
</dbReference>
<dbReference type="SMART" id="SM00448">
    <property type="entry name" value="REC"/>
    <property type="match status" value="1"/>
</dbReference>
<dbReference type="InterPro" id="IPR035965">
    <property type="entry name" value="PAS-like_dom_sf"/>
</dbReference>
<dbReference type="InterPro" id="IPR000160">
    <property type="entry name" value="GGDEF_dom"/>
</dbReference>
<dbReference type="InterPro" id="IPR001633">
    <property type="entry name" value="EAL_dom"/>
</dbReference>
<evidence type="ECO:0000259" key="5">
    <source>
        <dbReference type="PROSITE" id="PS50113"/>
    </source>
</evidence>
<dbReference type="SUPFAM" id="SSF141868">
    <property type="entry name" value="EAL domain-like"/>
    <property type="match status" value="1"/>
</dbReference>
<proteinExistence type="predicted"/>
<dbReference type="PROSITE" id="PS50883">
    <property type="entry name" value="EAL"/>
    <property type="match status" value="1"/>
</dbReference>
<dbReference type="Proteomes" id="UP000031572">
    <property type="component" value="Unassembled WGS sequence"/>
</dbReference>
<feature type="coiled-coil region" evidence="3">
    <location>
        <begin position="127"/>
        <end position="165"/>
    </location>
</feature>
<keyword evidence="9" id="KW-1185">Reference proteome</keyword>
<dbReference type="OrthoDB" id="9813903at2"/>
<dbReference type="InterPro" id="IPR052155">
    <property type="entry name" value="Biofilm_reg_signaling"/>
</dbReference>
<accession>A0A0C2BKU9</accession>
<dbReference type="Pfam" id="PF08448">
    <property type="entry name" value="PAS_4"/>
    <property type="match status" value="1"/>
</dbReference>
<dbReference type="PROSITE" id="PS50887">
    <property type="entry name" value="GGDEF"/>
    <property type="match status" value="1"/>
</dbReference>
<dbReference type="FunFam" id="3.20.20.450:FF:000001">
    <property type="entry name" value="Cyclic di-GMP phosphodiesterase yahA"/>
    <property type="match status" value="1"/>
</dbReference>
<dbReference type="CDD" id="cd01949">
    <property type="entry name" value="GGDEF"/>
    <property type="match status" value="1"/>
</dbReference>
<dbReference type="PANTHER" id="PTHR44757:SF2">
    <property type="entry name" value="BIOFILM ARCHITECTURE MAINTENANCE PROTEIN MBAA"/>
    <property type="match status" value="1"/>
</dbReference>
<dbReference type="AlphaFoldDB" id="A0A0C2BKU9"/>
<name>A0A0C2BKU9_9BURK</name>
<dbReference type="InterPro" id="IPR001610">
    <property type="entry name" value="PAC"/>
</dbReference>
<dbReference type="NCBIfam" id="TIGR00229">
    <property type="entry name" value="sensory_box"/>
    <property type="match status" value="1"/>
</dbReference>
<dbReference type="GO" id="GO:0071732">
    <property type="term" value="P:cellular response to nitric oxide"/>
    <property type="evidence" value="ECO:0007669"/>
    <property type="project" value="UniProtKB-ARBA"/>
</dbReference>
<evidence type="ECO:0000259" key="7">
    <source>
        <dbReference type="PROSITE" id="PS50887"/>
    </source>
</evidence>
<dbReference type="GO" id="GO:0000160">
    <property type="term" value="P:phosphorelay signal transduction system"/>
    <property type="evidence" value="ECO:0007669"/>
    <property type="project" value="InterPro"/>
</dbReference>
<gene>
    <name evidence="8" type="ORF">TSA66_07135</name>
</gene>
<dbReference type="Pfam" id="PF00990">
    <property type="entry name" value="GGDEF"/>
    <property type="match status" value="1"/>
</dbReference>
<keyword evidence="3" id="KW-0175">Coiled coil</keyword>
<dbReference type="CDD" id="cd01948">
    <property type="entry name" value="EAL"/>
    <property type="match status" value="1"/>
</dbReference>
<dbReference type="InterPro" id="IPR000014">
    <property type="entry name" value="PAS"/>
</dbReference>
<dbReference type="InterPro" id="IPR000700">
    <property type="entry name" value="PAS-assoc_C"/>
</dbReference>
<dbReference type="EMBL" id="JWJG01000028">
    <property type="protein sequence ID" value="KIF80629.1"/>
    <property type="molecule type" value="Genomic_DNA"/>
</dbReference>
<feature type="domain" description="PAC" evidence="5">
    <location>
        <begin position="268"/>
        <end position="320"/>
    </location>
</feature>
<dbReference type="InterPro" id="IPR011006">
    <property type="entry name" value="CheY-like_superfamily"/>
</dbReference>
<comment type="caution">
    <text evidence="8">The sequence shown here is derived from an EMBL/GenBank/DDBJ whole genome shotgun (WGS) entry which is preliminary data.</text>
</comment>
<dbReference type="Gene3D" id="3.20.20.450">
    <property type="entry name" value="EAL domain"/>
    <property type="match status" value="1"/>
</dbReference>
<dbReference type="SMART" id="SM00091">
    <property type="entry name" value="PAS"/>
    <property type="match status" value="1"/>
</dbReference>
<feature type="modified residue" description="4-aspartylphosphate" evidence="2">
    <location>
        <position position="57"/>
    </location>
</feature>
<dbReference type="InterPro" id="IPR001789">
    <property type="entry name" value="Sig_transdc_resp-reg_receiver"/>
</dbReference>
<dbReference type="Gene3D" id="3.30.450.20">
    <property type="entry name" value="PAS domain"/>
    <property type="match status" value="1"/>
</dbReference>
<organism evidence="8 9">
    <name type="scientific">Noviherbaspirillum autotrophicum</name>
    <dbReference type="NCBI Taxonomy" id="709839"/>
    <lineage>
        <taxon>Bacteria</taxon>
        <taxon>Pseudomonadati</taxon>
        <taxon>Pseudomonadota</taxon>
        <taxon>Betaproteobacteria</taxon>
        <taxon>Burkholderiales</taxon>
        <taxon>Oxalobacteraceae</taxon>
        <taxon>Noviherbaspirillum</taxon>
    </lineage>
</organism>
<dbReference type="Gene3D" id="3.30.70.270">
    <property type="match status" value="1"/>
</dbReference>
<dbReference type="PROSITE" id="PS50113">
    <property type="entry name" value="PAC"/>
    <property type="match status" value="1"/>
</dbReference>
<dbReference type="NCBIfam" id="TIGR00254">
    <property type="entry name" value="GGDEF"/>
    <property type="match status" value="1"/>
</dbReference>
<comment type="catalytic activity">
    <reaction evidence="1">
        <text>3',3'-c-di-GMP + H2O = 5'-phosphoguanylyl(3'-&gt;5')guanosine + H(+)</text>
        <dbReference type="Rhea" id="RHEA:24902"/>
        <dbReference type="ChEBI" id="CHEBI:15377"/>
        <dbReference type="ChEBI" id="CHEBI:15378"/>
        <dbReference type="ChEBI" id="CHEBI:58754"/>
        <dbReference type="ChEBI" id="CHEBI:58805"/>
        <dbReference type="EC" id="3.1.4.52"/>
    </reaction>
    <physiologicalReaction direction="left-to-right" evidence="1">
        <dbReference type="Rhea" id="RHEA:24903"/>
    </physiologicalReaction>
</comment>
<protein>
    <submittedName>
        <fullName evidence="8">Diguanylate cyclase</fullName>
    </submittedName>
</protein>
<dbReference type="SMART" id="SM00086">
    <property type="entry name" value="PAC"/>
    <property type="match status" value="1"/>
</dbReference>
<dbReference type="InterPro" id="IPR043128">
    <property type="entry name" value="Rev_trsase/Diguanyl_cyclase"/>
</dbReference>
<evidence type="ECO:0000259" key="6">
    <source>
        <dbReference type="PROSITE" id="PS50883"/>
    </source>
</evidence>
<dbReference type="GO" id="GO:0071111">
    <property type="term" value="F:cyclic-guanylate-specific phosphodiesterase activity"/>
    <property type="evidence" value="ECO:0007669"/>
    <property type="project" value="UniProtKB-EC"/>
</dbReference>
<evidence type="ECO:0000259" key="4">
    <source>
        <dbReference type="PROSITE" id="PS50110"/>
    </source>
</evidence>
<dbReference type="Pfam" id="PF00072">
    <property type="entry name" value="Response_reg"/>
    <property type="match status" value="1"/>
</dbReference>
<dbReference type="SMART" id="SM00267">
    <property type="entry name" value="GGDEF"/>
    <property type="match status" value="1"/>
</dbReference>
<dbReference type="InterPro" id="IPR035919">
    <property type="entry name" value="EAL_sf"/>
</dbReference>
<dbReference type="SUPFAM" id="SSF55785">
    <property type="entry name" value="PYP-like sensor domain (PAS domain)"/>
    <property type="match status" value="1"/>
</dbReference>
<evidence type="ECO:0000256" key="1">
    <source>
        <dbReference type="ARBA" id="ARBA00051114"/>
    </source>
</evidence>
<reference evidence="8 9" key="1">
    <citation type="submission" date="2014-12" db="EMBL/GenBank/DDBJ databases">
        <title>Denitrispirillum autotrophicum gen. nov., sp. nov., Denitrifying, Facultatively Autotrophic Bacteria Isolated from Rice Paddy Soil.</title>
        <authorList>
            <person name="Ishii S."/>
            <person name="Ashida N."/>
            <person name="Ohno H."/>
            <person name="Otsuka S."/>
            <person name="Yokota A."/>
            <person name="Senoo K."/>
        </authorList>
    </citation>
    <scope>NUCLEOTIDE SEQUENCE [LARGE SCALE GENOMIC DNA]</scope>
    <source>
        <strain evidence="8 9">TSA66</strain>
    </source>
</reference>
<evidence type="ECO:0000313" key="8">
    <source>
        <dbReference type="EMBL" id="KIF80629.1"/>
    </source>
</evidence>
<evidence type="ECO:0000256" key="3">
    <source>
        <dbReference type="SAM" id="Coils"/>
    </source>
</evidence>